<feature type="domain" description="DUF4168" evidence="1">
    <location>
        <begin position="58"/>
        <end position="152"/>
    </location>
</feature>
<evidence type="ECO:0000313" key="3">
    <source>
        <dbReference type="Proteomes" id="UP000651156"/>
    </source>
</evidence>
<organism evidence="2 3">
    <name type="scientific">Gloeocapsopsis crepidinum LEGE 06123</name>
    <dbReference type="NCBI Taxonomy" id="588587"/>
    <lineage>
        <taxon>Bacteria</taxon>
        <taxon>Bacillati</taxon>
        <taxon>Cyanobacteriota</taxon>
        <taxon>Cyanophyceae</taxon>
        <taxon>Oscillatoriophycideae</taxon>
        <taxon>Chroococcales</taxon>
        <taxon>Chroococcaceae</taxon>
        <taxon>Gloeocapsopsis</taxon>
    </lineage>
</organism>
<evidence type="ECO:0000313" key="2">
    <source>
        <dbReference type="EMBL" id="MBE9192309.1"/>
    </source>
</evidence>
<keyword evidence="3" id="KW-1185">Reference proteome</keyword>
<accession>A0ABR9UVM3</accession>
<name>A0ABR9UVM3_9CHRO</name>
<sequence length="165" mass="18365">MISYWDKVYSSSRLSQMLSRSLIIATLSSASVLSGWIPNLVGARLLEFSSVAYAQAVSNAEVTQYARSVLVMEPVRQTAFNEIKKIIASDNVPSIICNQPRSFSSLPTNARNIAVDFCKRSRQIVESNGLPIDRFNAITVNLQNDANLERRVKNELLRLQNTSAN</sequence>
<protein>
    <submittedName>
        <fullName evidence="2">DUF4168 domain-containing protein</fullName>
    </submittedName>
</protein>
<proteinExistence type="predicted"/>
<reference evidence="2 3" key="1">
    <citation type="submission" date="2020-10" db="EMBL/GenBank/DDBJ databases">
        <authorList>
            <person name="Castelo-Branco R."/>
            <person name="Eusebio N."/>
            <person name="Adriana R."/>
            <person name="Vieira A."/>
            <person name="Brugerolle De Fraissinette N."/>
            <person name="Rezende De Castro R."/>
            <person name="Schneider M.P."/>
            <person name="Vasconcelos V."/>
            <person name="Leao P.N."/>
        </authorList>
    </citation>
    <scope>NUCLEOTIDE SEQUENCE [LARGE SCALE GENOMIC DNA]</scope>
    <source>
        <strain evidence="2 3">LEGE 06123</strain>
    </source>
</reference>
<evidence type="ECO:0000259" key="1">
    <source>
        <dbReference type="Pfam" id="PF13767"/>
    </source>
</evidence>
<comment type="caution">
    <text evidence="2">The sequence shown here is derived from an EMBL/GenBank/DDBJ whole genome shotgun (WGS) entry which is preliminary data.</text>
</comment>
<dbReference type="Pfam" id="PF13767">
    <property type="entry name" value="DUF4168"/>
    <property type="match status" value="1"/>
</dbReference>
<dbReference type="Proteomes" id="UP000651156">
    <property type="component" value="Unassembled WGS sequence"/>
</dbReference>
<dbReference type="InterPro" id="IPR025433">
    <property type="entry name" value="DUF4168"/>
</dbReference>
<gene>
    <name evidence="2" type="ORF">IQ230_18520</name>
</gene>
<dbReference type="RefSeq" id="WP_193933736.1">
    <property type="nucleotide sequence ID" value="NZ_CAWPMZ010000087.1"/>
</dbReference>
<dbReference type="EMBL" id="JADEWN010000051">
    <property type="protein sequence ID" value="MBE9192309.1"/>
    <property type="molecule type" value="Genomic_DNA"/>
</dbReference>